<evidence type="ECO:0000256" key="1">
    <source>
        <dbReference type="SAM" id="MobiDB-lite"/>
    </source>
</evidence>
<proteinExistence type="predicted"/>
<dbReference type="Proteomes" id="UP000034366">
    <property type="component" value="Unassembled WGS sequence"/>
</dbReference>
<dbReference type="EMBL" id="LBTW01000026">
    <property type="protein sequence ID" value="KKQ48654.1"/>
    <property type="molecule type" value="Genomic_DNA"/>
</dbReference>
<evidence type="ECO:0000313" key="4">
    <source>
        <dbReference type="Proteomes" id="UP000034366"/>
    </source>
</evidence>
<sequence length="279" mass="29269">MIEVIMVMVIIGFLASMVVVNYPASLRKARDVQRQNDLKTYQSALEVFAMNHNGLYPTSAYIPIPTLCPVLGLTEGVCPIDPNSGSYYYETNTSGTKYTVWSSMENTEENYVVCSSGLTGLAVVTPAAGICPTFSSVPTSAPLPTLPPGAPTNTPLPTNTPALTNTPAPTNTPGAPLPTNTPTPTRTPTPTSTPVPSVQLIYNSASGRSCRSMCTDLGAYTCASVGADYNADDGNQVTKTGPTCLTSTAANCDTTIISASSATCVGYQVNWTRCRCVPN</sequence>
<name>A0A0G0KHK2_9BACT</name>
<keyword evidence="2" id="KW-0812">Transmembrane</keyword>
<feature type="region of interest" description="Disordered" evidence="1">
    <location>
        <begin position="142"/>
        <end position="196"/>
    </location>
</feature>
<dbReference type="AlphaFoldDB" id="A0A0G0KHK2"/>
<protein>
    <submittedName>
        <fullName evidence="3">Mucin 2, oligomeric mucus/gel-forming</fullName>
    </submittedName>
</protein>
<organism evidence="3 4">
    <name type="scientific">Candidatus Woesebacteria bacterium GW2011_GWD1_38_10</name>
    <dbReference type="NCBI Taxonomy" id="1618592"/>
    <lineage>
        <taxon>Bacteria</taxon>
        <taxon>Candidatus Woeseibacteriota</taxon>
    </lineage>
</organism>
<dbReference type="SUPFAM" id="SSF54523">
    <property type="entry name" value="Pili subunits"/>
    <property type="match status" value="1"/>
</dbReference>
<keyword evidence="2" id="KW-0472">Membrane</keyword>
<comment type="caution">
    <text evidence="3">The sequence shown here is derived from an EMBL/GenBank/DDBJ whole genome shotgun (WGS) entry which is preliminary data.</text>
</comment>
<keyword evidence="2" id="KW-1133">Transmembrane helix</keyword>
<reference evidence="3 4" key="1">
    <citation type="journal article" date="2015" name="Nature">
        <title>rRNA introns, odd ribosomes, and small enigmatic genomes across a large radiation of phyla.</title>
        <authorList>
            <person name="Brown C.T."/>
            <person name="Hug L.A."/>
            <person name="Thomas B.C."/>
            <person name="Sharon I."/>
            <person name="Castelle C.J."/>
            <person name="Singh A."/>
            <person name="Wilkins M.J."/>
            <person name="Williams K.H."/>
            <person name="Banfield J.F."/>
        </authorList>
    </citation>
    <scope>NUCLEOTIDE SEQUENCE [LARGE SCALE GENOMIC DNA]</scope>
</reference>
<evidence type="ECO:0000256" key="2">
    <source>
        <dbReference type="SAM" id="Phobius"/>
    </source>
</evidence>
<feature type="compositionally biased region" description="Pro residues" evidence="1">
    <location>
        <begin position="175"/>
        <end position="193"/>
    </location>
</feature>
<dbReference type="Gene3D" id="3.30.700.10">
    <property type="entry name" value="Glycoprotein, Type 4 Pilin"/>
    <property type="match status" value="1"/>
</dbReference>
<feature type="transmembrane region" description="Helical" evidence="2">
    <location>
        <begin position="6"/>
        <end position="24"/>
    </location>
</feature>
<feature type="compositionally biased region" description="Low complexity" evidence="1">
    <location>
        <begin position="151"/>
        <end position="174"/>
    </location>
</feature>
<evidence type="ECO:0000313" key="3">
    <source>
        <dbReference type="EMBL" id="KKQ48654.1"/>
    </source>
</evidence>
<accession>A0A0G0KHK2</accession>
<gene>
    <name evidence="3" type="ORF">US67_C0026G0004</name>
</gene>
<dbReference type="InterPro" id="IPR045584">
    <property type="entry name" value="Pilin-like"/>
</dbReference>